<reference evidence="2 4" key="1">
    <citation type="journal article" date="2002" name="Science">
        <title>The genome sequence of the malaria mosquito Anopheles gambiae.</title>
        <authorList>
            <person name="Holt R.A."/>
            <person name="Subramanian G.M."/>
            <person name="Halpern A."/>
            <person name="Sutton G.G."/>
            <person name="Charlab R."/>
            <person name="Nusskern D.R."/>
            <person name="Wincker P."/>
            <person name="Clark A.G."/>
            <person name="Ribeiro J.M."/>
            <person name="Wides R."/>
            <person name="Salzberg S.L."/>
            <person name="Loftus B."/>
            <person name="Yandell M."/>
            <person name="Majoros W.H."/>
            <person name="Rusch D.B."/>
            <person name="Lai Z."/>
            <person name="Kraft C.L."/>
            <person name="Abril J.F."/>
            <person name="Anthouard V."/>
            <person name="Arensburger P."/>
            <person name="Atkinson P.W."/>
            <person name="Baden H."/>
            <person name="de Berardinis V."/>
            <person name="Baldwin D."/>
            <person name="Benes V."/>
            <person name="Biedler J."/>
            <person name="Blass C."/>
            <person name="Bolanos R."/>
            <person name="Boscus D."/>
            <person name="Barnstead M."/>
            <person name="Cai S."/>
            <person name="Center A."/>
            <person name="Chaturverdi K."/>
            <person name="Christophides G.K."/>
            <person name="Chrystal M.A."/>
            <person name="Clamp M."/>
            <person name="Cravchik A."/>
            <person name="Curwen V."/>
            <person name="Dana A."/>
            <person name="Delcher A."/>
            <person name="Dew I."/>
            <person name="Evans C.A."/>
            <person name="Flanigan M."/>
            <person name="Grundschober-Freimoser A."/>
            <person name="Friedli L."/>
            <person name="Gu Z."/>
            <person name="Guan P."/>
            <person name="Guigo R."/>
            <person name="Hillenmeyer M.E."/>
            <person name="Hladun S.L."/>
            <person name="Hogan J.R."/>
            <person name="Hong Y.S."/>
            <person name="Hoover J."/>
            <person name="Jaillon O."/>
            <person name="Ke Z."/>
            <person name="Kodira C."/>
            <person name="Kokoza E."/>
            <person name="Koutsos A."/>
            <person name="Letunic I."/>
            <person name="Levitsky A."/>
            <person name="Liang Y."/>
            <person name="Lin J.J."/>
            <person name="Lobo N.F."/>
            <person name="Lopez J.R."/>
            <person name="Malek J.A."/>
            <person name="McIntosh T.C."/>
            <person name="Meister S."/>
            <person name="Miller J."/>
            <person name="Mobarry C."/>
            <person name="Mongin E."/>
            <person name="Murphy S.D."/>
            <person name="O'Brochta D.A."/>
            <person name="Pfannkoch C."/>
            <person name="Qi R."/>
            <person name="Regier M.A."/>
            <person name="Remington K."/>
            <person name="Shao H."/>
            <person name="Sharakhova M.V."/>
            <person name="Sitter C.D."/>
            <person name="Shetty J."/>
            <person name="Smith T.J."/>
            <person name="Strong R."/>
            <person name="Sun J."/>
            <person name="Thomasova D."/>
            <person name="Ton L.Q."/>
            <person name="Topalis P."/>
            <person name="Tu Z."/>
            <person name="Unger M.F."/>
            <person name="Walenz B."/>
            <person name="Wang A."/>
            <person name="Wang J."/>
            <person name="Wang M."/>
            <person name="Wang X."/>
            <person name="Woodford K.J."/>
            <person name="Wortman J.R."/>
            <person name="Wu M."/>
            <person name="Yao A."/>
            <person name="Zdobnov E.M."/>
            <person name="Zhang H."/>
            <person name="Zhao Q."/>
            <person name="Zhao S."/>
            <person name="Zhu S.C."/>
            <person name="Zhimulev I."/>
            <person name="Coluzzi M."/>
            <person name="della Torre A."/>
            <person name="Roth C.W."/>
            <person name="Louis C."/>
            <person name="Kalush F."/>
            <person name="Mural R.J."/>
            <person name="Myers E.W."/>
            <person name="Adams M.D."/>
            <person name="Smith H.O."/>
            <person name="Broder S."/>
            <person name="Gardner M.J."/>
            <person name="Fraser C.M."/>
            <person name="Birney E."/>
            <person name="Bork P."/>
            <person name="Brey P.T."/>
            <person name="Venter J.C."/>
            <person name="Weissenbach J."/>
            <person name="Kafatos F.C."/>
            <person name="Collins F.H."/>
            <person name="Hoffman S.L."/>
        </authorList>
    </citation>
    <scope>NUCLEOTIDE SEQUENCE [LARGE SCALE GENOMIC DNA]</scope>
    <source>
        <strain evidence="2 4">PEST</strain>
    </source>
</reference>
<keyword evidence="1" id="KW-0812">Transmembrane</keyword>
<keyword evidence="1" id="KW-0472">Membrane</keyword>
<keyword evidence="1" id="KW-1133">Transmembrane helix</keyword>
<reference evidence="2" key="5">
    <citation type="submission" date="2011-05" db="EMBL/GenBank/DDBJ databases">
        <authorList>
            <consortium name="VectorBase"/>
        </authorList>
    </citation>
    <scope>NUCLEOTIDE SEQUENCE</scope>
    <source>
        <strain evidence="2">PEST</strain>
    </source>
</reference>
<reference evidence="2" key="4">
    <citation type="journal article" date="2007" name="Genome Biol.">
        <title>Update of the Anopheles gambiae PEST genome assembly.</title>
        <authorList>
            <person name="Sharakhova M.V."/>
            <person name="Hammond M.P."/>
            <person name="Lobo N.F."/>
            <person name="Krzywinski J."/>
            <person name="Unger M.F."/>
            <person name="Hillenmeyer M.E."/>
            <person name="Bruggner R.V."/>
            <person name="Birney E."/>
            <person name="Collins F.H."/>
        </authorList>
    </citation>
    <scope>NUCLEOTIDE SEQUENCE</scope>
    <source>
        <strain evidence="2">PEST</strain>
    </source>
</reference>
<reference evidence="2 3" key="3">
    <citation type="journal article" date="2004" name="Trends Parasitol.">
        <title>The Anopheles gambiae genome: an update.</title>
        <authorList>
            <person name="Mongin E."/>
            <person name="Louis C."/>
            <person name="Holt R.A."/>
            <person name="Birney E."/>
            <person name="Collins F.H."/>
        </authorList>
    </citation>
    <scope>NUCLEOTIDE SEQUENCE</scope>
    <source>
        <strain evidence="2 3">PEST</strain>
    </source>
</reference>
<reference evidence="2" key="2">
    <citation type="submission" date="2002-03" db="EMBL/GenBank/DDBJ databases">
        <authorList>
            <consortium name="The Anopheles Genome Sequencing Consortium"/>
        </authorList>
    </citation>
    <scope>NUCLEOTIDE SEQUENCE</scope>
    <source>
        <strain evidence="2">PEST</strain>
    </source>
</reference>
<accession>A0NCJ2</accession>
<dbReference type="EMBL" id="AAAB01008846">
    <property type="protein sequence ID" value="EAU77315.1"/>
    <property type="molecule type" value="Genomic_DNA"/>
</dbReference>
<dbReference type="AlphaFoldDB" id="A0NCJ2"/>
<dbReference type="PaxDb" id="7165-AGAP000206-PA"/>
<evidence type="ECO:0000256" key="1">
    <source>
        <dbReference type="SAM" id="Phobius"/>
    </source>
</evidence>
<dbReference type="PROSITE" id="PS51257">
    <property type="entry name" value="PROKAR_LIPOPROTEIN"/>
    <property type="match status" value="1"/>
</dbReference>
<protein>
    <submittedName>
        <fullName evidence="2">AGAP000206-PA</fullName>
    </submittedName>
</protein>
<dbReference type="Proteomes" id="UP000007062">
    <property type="component" value="Chromosome X"/>
</dbReference>
<feature type="transmembrane region" description="Helical" evidence="1">
    <location>
        <begin position="48"/>
        <end position="70"/>
    </location>
</feature>
<dbReference type="HOGENOM" id="CLU_2322302_0_0_1"/>
<sequence length="99" mass="11585">MLIFNRYSRLSPKHRCFGVGAALTGCDLFDYFVLYLRGLRFFFSVSFFHVHLITLFASFYTFPLAFLLLLRLPGQAKINKNRPKNKRVWVGVCVFTQLI</sequence>
<name>A0NCJ2_ANOGA</name>
<proteinExistence type="predicted"/>
<evidence type="ECO:0000313" key="4">
    <source>
        <dbReference type="Proteomes" id="UP000007062"/>
    </source>
</evidence>
<dbReference type="EnsemblMetazoa" id="AGAP000206-RA">
    <property type="protein sequence ID" value="AGAP000206-PA"/>
    <property type="gene ID" value="AGAP000206"/>
</dbReference>
<evidence type="ECO:0000313" key="2">
    <source>
        <dbReference type="EMBL" id="EAU77315.1"/>
    </source>
</evidence>
<reference evidence="3" key="6">
    <citation type="submission" date="2020-05" db="UniProtKB">
        <authorList>
            <consortium name="EnsemblMetazoa"/>
        </authorList>
    </citation>
    <scope>IDENTIFICATION</scope>
    <source>
        <strain evidence="3">PEST</strain>
    </source>
</reference>
<dbReference type="VEuPathDB" id="VectorBase:AGAP000206"/>
<gene>
    <name evidence="2" type="ORF">AgaP_AGAP000206</name>
</gene>
<feature type="transmembrane region" description="Helical" evidence="1">
    <location>
        <begin position="16"/>
        <end position="36"/>
    </location>
</feature>
<organism evidence="2">
    <name type="scientific">Anopheles gambiae</name>
    <name type="common">African malaria mosquito</name>
    <dbReference type="NCBI Taxonomy" id="7165"/>
    <lineage>
        <taxon>Eukaryota</taxon>
        <taxon>Metazoa</taxon>
        <taxon>Ecdysozoa</taxon>
        <taxon>Arthropoda</taxon>
        <taxon>Hexapoda</taxon>
        <taxon>Insecta</taxon>
        <taxon>Pterygota</taxon>
        <taxon>Neoptera</taxon>
        <taxon>Endopterygota</taxon>
        <taxon>Diptera</taxon>
        <taxon>Nematocera</taxon>
        <taxon>Culicoidea</taxon>
        <taxon>Culicidae</taxon>
        <taxon>Anophelinae</taxon>
        <taxon>Anopheles</taxon>
    </lineage>
</organism>
<keyword evidence="4" id="KW-1185">Reference proteome</keyword>
<evidence type="ECO:0000313" key="3">
    <source>
        <dbReference type="EnsemblMetazoa" id="AGAP000206-PA"/>
    </source>
</evidence>